<evidence type="ECO:0000256" key="4">
    <source>
        <dbReference type="ARBA" id="ARBA00022777"/>
    </source>
</evidence>
<keyword evidence="6" id="KW-0324">Glycolysis</keyword>
<evidence type="ECO:0000256" key="3">
    <source>
        <dbReference type="ARBA" id="ARBA00022723"/>
    </source>
</evidence>
<reference evidence="8 9" key="1">
    <citation type="submission" date="2019-04" db="EMBL/GenBank/DDBJ databases">
        <title>Annotation for the trematode Fasciola gigantica.</title>
        <authorList>
            <person name="Choi Y.-J."/>
        </authorList>
    </citation>
    <scope>NUCLEOTIDE SEQUENCE [LARGE SCALE GENOMIC DNA]</scope>
    <source>
        <strain evidence="8">Uganda_cow_1</strain>
    </source>
</reference>
<comment type="caution">
    <text evidence="8">The sequence shown here is derived from an EMBL/GenBank/DDBJ whole genome shotgun (WGS) entry which is preliminary data.</text>
</comment>
<evidence type="ECO:0000256" key="7">
    <source>
        <dbReference type="SAM" id="Phobius"/>
    </source>
</evidence>
<keyword evidence="7" id="KW-1133">Transmembrane helix</keyword>
<protein>
    <submittedName>
        <fullName evidence="8">Putative ADP-dependent glucokinase</fullName>
    </submittedName>
</protein>
<keyword evidence="9" id="KW-1185">Reference proteome</keyword>
<evidence type="ECO:0000256" key="2">
    <source>
        <dbReference type="ARBA" id="ARBA00022679"/>
    </source>
</evidence>
<keyword evidence="5" id="KW-0460">Magnesium</keyword>
<dbReference type="OrthoDB" id="5847021at2759"/>
<keyword evidence="3" id="KW-0479">Metal-binding</keyword>
<dbReference type="GO" id="GO:0006096">
    <property type="term" value="P:glycolytic process"/>
    <property type="evidence" value="ECO:0007669"/>
    <property type="project" value="UniProtKB-KW"/>
</dbReference>
<feature type="transmembrane region" description="Helical" evidence="7">
    <location>
        <begin position="6"/>
        <end position="25"/>
    </location>
</feature>
<evidence type="ECO:0000313" key="9">
    <source>
        <dbReference type="Proteomes" id="UP000316759"/>
    </source>
</evidence>
<evidence type="ECO:0000313" key="8">
    <source>
        <dbReference type="EMBL" id="TPP56126.1"/>
    </source>
</evidence>
<sequence>MKPLRIPVWTSLCFSILLLFPAIWLHRRYNYDPTAVVKQVVKSLARLEHSYRPLPQRSRGPQVIVGFGACVDLRVRAIPLLQLLGFEPPKLSVEQLRTYDHSGVLNTEDDISLSFSSGFVSGAAVDTFSYAAAFSVSICCFSTKRDIIRLILCAFLLQHVCRRPVLNKTLFRRMVQVAANLIPPELQARFVSTLVSGVNMLRLEGDEDVNNTAPLAWWSLGGSAPMMAVRLAAEGAEVSLAARLSDRERGHLPHCIKTLIAPPQFGLPAVPEEDIHLILEYESGERWGDLVAPRANRYILVHDEELPRLSGLWPGVLDAWQQVKSTFDSTSALSGDKSPIGTTHPPTLPIPDLVVIGGLQSMDRWPFPDQPDIRSDRLTELKNFLALLSPETPVHFEMASYVNRQFANEMLRKIMPFVDSLGMNEQELPNLASLLSDGPVSSISSAYPRAAHMLDSMRTVWALMNDPQLPRVASASGPGWRRLSRIHLHTLGYQMIMVRRHVHGGQVARRDLEAALTAGSLPARRSDVGLLWPFTRAAAAKASLIAHRHTCAASAIDPVKTRLLMDDSFAVTADANRWRSALRGSSVQDPIPRIHFNASSPVTCWTEPEPSLEHLEDFGHSTDHSDNGRKFNTHVEICVAPVPVCIKVRQTVAAGDNISAGALRAQITARNPSSR</sequence>
<dbReference type="Proteomes" id="UP000316759">
    <property type="component" value="Unassembled WGS sequence"/>
</dbReference>
<name>A0A504Y6D6_FASGI</name>
<organism evidence="8 9">
    <name type="scientific">Fasciola gigantica</name>
    <name type="common">Giant liver fluke</name>
    <dbReference type="NCBI Taxonomy" id="46835"/>
    <lineage>
        <taxon>Eukaryota</taxon>
        <taxon>Metazoa</taxon>
        <taxon>Spiralia</taxon>
        <taxon>Lophotrochozoa</taxon>
        <taxon>Platyhelminthes</taxon>
        <taxon>Trematoda</taxon>
        <taxon>Digenea</taxon>
        <taxon>Plagiorchiida</taxon>
        <taxon>Echinostomata</taxon>
        <taxon>Echinostomatoidea</taxon>
        <taxon>Fasciolidae</taxon>
        <taxon>Fasciola</taxon>
    </lineage>
</organism>
<dbReference type="PANTHER" id="PTHR21208">
    <property type="entry name" value="ADP-DEPENDENT GLUCOKINASE"/>
    <property type="match status" value="1"/>
</dbReference>
<dbReference type="Gene3D" id="3.40.1190.20">
    <property type="match status" value="2"/>
</dbReference>
<dbReference type="InterPro" id="IPR007666">
    <property type="entry name" value="ADP_PFK/GK"/>
</dbReference>
<accession>A0A504Y6D6</accession>
<evidence type="ECO:0000256" key="1">
    <source>
        <dbReference type="ARBA" id="ARBA00022490"/>
    </source>
</evidence>
<keyword evidence="4 8" id="KW-0418">Kinase</keyword>
<dbReference type="STRING" id="46835.A0A504Y6D6"/>
<dbReference type="GO" id="GO:0043843">
    <property type="term" value="F:ADP-specific glucokinase activity"/>
    <property type="evidence" value="ECO:0007669"/>
    <property type="project" value="TreeGrafter"/>
</dbReference>
<dbReference type="AlphaFoldDB" id="A0A504Y6D6"/>
<gene>
    <name evidence="8" type="ORF">FGIG_07420</name>
</gene>
<evidence type="ECO:0000256" key="6">
    <source>
        <dbReference type="ARBA" id="ARBA00023152"/>
    </source>
</evidence>
<dbReference type="GO" id="GO:0046872">
    <property type="term" value="F:metal ion binding"/>
    <property type="evidence" value="ECO:0007669"/>
    <property type="project" value="UniProtKB-KW"/>
</dbReference>
<dbReference type="GO" id="GO:0005783">
    <property type="term" value="C:endoplasmic reticulum"/>
    <property type="evidence" value="ECO:0007669"/>
    <property type="project" value="TreeGrafter"/>
</dbReference>
<keyword evidence="1" id="KW-0963">Cytoplasm</keyword>
<dbReference type="GO" id="GO:0006006">
    <property type="term" value="P:glucose metabolic process"/>
    <property type="evidence" value="ECO:0007669"/>
    <property type="project" value="TreeGrafter"/>
</dbReference>
<dbReference type="Pfam" id="PF04587">
    <property type="entry name" value="ADP_PFK_GK"/>
    <property type="match status" value="3"/>
</dbReference>
<keyword evidence="2" id="KW-0808">Transferase</keyword>
<evidence type="ECO:0000256" key="5">
    <source>
        <dbReference type="ARBA" id="ARBA00022842"/>
    </source>
</evidence>
<proteinExistence type="predicted"/>
<dbReference type="PROSITE" id="PS51255">
    <property type="entry name" value="ADPK"/>
    <property type="match status" value="1"/>
</dbReference>
<dbReference type="InterPro" id="IPR029056">
    <property type="entry name" value="Ribokinase-like"/>
</dbReference>
<dbReference type="SUPFAM" id="SSF53613">
    <property type="entry name" value="Ribokinase-like"/>
    <property type="match status" value="1"/>
</dbReference>
<dbReference type="EMBL" id="SUNJ01014982">
    <property type="protein sequence ID" value="TPP56126.1"/>
    <property type="molecule type" value="Genomic_DNA"/>
</dbReference>
<dbReference type="PANTHER" id="PTHR21208:SF1">
    <property type="entry name" value="ADP-DEPENDENT GLUCOKINASE"/>
    <property type="match status" value="1"/>
</dbReference>
<keyword evidence="7" id="KW-0472">Membrane</keyword>
<keyword evidence="7" id="KW-0812">Transmembrane</keyword>